<organism evidence="4 5">
    <name type="scientific">Arenibacter antarcticus</name>
    <dbReference type="NCBI Taxonomy" id="2040469"/>
    <lineage>
        <taxon>Bacteria</taxon>
        <taxon>Pseudomonadati</taxon>
        <taxon>Bacteroidota</taxon>
        <taxon>Flavobacteriia</taxon>
        <taxon>Flavobacteriales</taxon>
        <taxon>Flavobacteriaceae</taxon>
        <taxon>Arenibacter</taxon>
    </lineage>
</organism>
<accession>A0ABW5VCC3</accession>
<feature type="domain" description="Response regulatory" evidence="2">
    <location>
        <begin position="2"/>
        <end position="115"/>
    </location>
</feature>
<protein>
    <submittedName>
        <fullName evidence="4">LytR/AlgR family response regulator transcription factor</fullName>
    </submittedName>
</protein>
<dbReference type="Gene3D" id="2.40.50.1020">
    <property type="entry name" value="LytTr DNA-binding domain"/>
    <property type="match status" value="1"/>
</dbReference>
<keyword evidence="1" id="KW-0597">Phosphoprotein</keyword>
<evidence type="ECO:0000313" key="5">
    <source>
        <dbReference type="Proteomes" id="UP001597532"/>
    </source>
</evidence>
<comment type="caution">
    <text evidence="4">The sequence shown here is derived from an EMBL/GenBank/DDBJ whole genome shotgun (WGS) entry which is preliminary data.</text>
</comment>
<dbReference type="RefSeq" id="WP_251806947.1">
    <property type="nucleotide sequence ID" value="NZ_CP166679.1"/>
</dbReference>
<dbReference type="InterPro" id="IPR007492">
    <property type="entry name" value="LytTR_DNA-bd_dom"/>
</dbReference>
<dbReference type="PANTHER" id="PTHR37299">
    <property type="entry name" value="TRANSCRIPTIONAL REGULATOR-RELATED"/>
    <property type="match status" value="1"/>
</dbReference>
<dbReference type="Proteomes" id="UP001597532">
    <property type="component" value="Unassembled WGS sequence"/>
</dbReference>
<reference evidence="5" key="1">
    <citation type="journal article" date="2019" name="Int. J. Syst. Evol. Microbiol.">
        <title>The Global Catalogue of Microorganisms (GCM) 10K type strain sequencing project: providing services to taxonomists for standard genome sequencing and annotation.</title>
        <authorList>
            <consortium name="The Broad Institute Genomics Platform"/>
            <consortium name="The Broad Institute Genome Sequencing Center for Infectious Disease"/>
            <person name="Wu L."/>
            <person name="Ma J."/>
        </authorList>
    </citation>
    <scope>NUCLEOTIDE SEQUENCE [LARGE SCALE GENOMIC DNA]</scope>
    <source>
        <strain evidence="5">KCTC 52924</strain>
    </source>
</reference>
<dbReference type="PROSITE" id="PS50110">
    <property type="entry name" value="RESPONSE_REGULATORY"/>
    <property type="match status" value="1"/>
</dbReference>
<dbReference type="SUPFAM" id="SSF52172">
    <property type="entry name" value="CheY-like"/>
    <property type="match status" value="1"/>
</dbReference>
<sequence length="251" mass="28929">MNIAILDDELHCVESLLFHIRQLFPDFKVAYKGTNPVEALKSLKELDIDLLFLDVEMPGMNGFEFLEQFDKLPFDVIFTTAYSQYAIQAFKAQANNYLLKPIDEDELEEAINQWLEKSPNSEESSAEICNLLNHLKKENLLKNKIAVPVSDGLEFVEIKNILYCQSQNNYTSIFLKNGEKLFICRTLKDVENSLKRFLFLRVHQSYLINPSYMQKYIRNDGGYILMSNDQSIPISSSKKAMIAEIFDGINS</sequence>
<dbReference type="SMART" id="SM00448">
    <property type="entry name" value="REC"/>
    <property type="match status" value="1"/>
</dbReference>
<dbReference type="EMBL" id="JBHUOK010000004">
    <property type="protein sequence ID" value="MFD2788647.1"/>
    <property type="molecule type" value="Genomic_DNA"/>
</dbReference>
<evidence type="ECO:0000259" key="3">
    <source>
        <dbReference type="PROSITE" id="PS50930"/>
    </source>
</evidence>
<name>A0ABW5VCC3_9FLAO</name>
<dbReference type="SMART" id="SM00850">
    <property type="entry name" value="LytTR"/>
    <property type="match status" value="1"/>
</dbReference>
<evidence type="ECO:0000256" key="1">
    <source>
        <dbReference type="PROSITE-ProRule" id="PRU00169"/>
    </source>
</evidence>
<evidence type="ECO:0000313" key="4">
    <source>
        <dbReference type="EMBL" id="MFD2788647.1"/>
    </source>
</evidence>
<dbReference type="Pfam" id="PF04397">
    <property type="entry name" value="LytTR"/>
    <property type="match status" value="1"/>
</dbReference>
<dbReference type="PANTHER" id="PTHR37299:SF1">
    <property type="entry name" value="STAGE 0 SPORULATION PROTEIN A HOMOLOG"/>
    <property type="match status" value="1"/>
</dbReference>
<dbReference type="InterPro" id="IPR001789">
    <property type="entry name" value="Sig_transdc_resp-reg_receiver"/>
</dbReference>
<dbReference type="InterPro" id="IPR011006">
    <property type="entry name" value="CheY-like_superfamily"/>
</dbReference>
<feature type="domain" description="HTH LytTR-type" evidence="3">
    <location>
        <begin position="145"/>
        <end position="248"/>
    </location>
</feature>
<proteinExistence type="predicted"/>
<dbReference type="Gene3D" id="3.40.50.2300">
    <property type="match status" value="1"/>
</dbReference>
<dbReference type="InterPro" id="IPR046947">
    <property type="entry name" value="LytR-like"/>
</dbReference>
<gene>
    <name evidence="4" type="ORF">ACFS1K_02615</name>
</gene>
<evidence type="ECO:0000259" key="2">
    <source>
        <dbReference type="PROSITE" id="PS50110"/>
    </source>
</evidence>
<feature type="modified residue" description="4-aspartylphosphate" evidence="1">
    <location>
        <position position="54"/>
    </location>
</feature>
<keyword evidence="5" id="KW-1185">Reference proteome</keyword>
<dbReference type="PROSITE" id="PS50930">
    <property type="entry name" value="HTH_LYTTR"/>
    <property type="match status" value="1"/>
</dbReference>
<dbReference type="Pfam" id="PF00072">
    <property type="entry name" value="Response_reg"/>
    <property type="match status" value="1"/>
</dbReference>